<dbReference type="SUPFAM" id="SSF46689">
    <property type="entry name" value="Homeodomain-like"/>
    <property type="match status" value="1"/>
</dbReference>
<dbReference type="GO" id="GO:0003700">
    <property type="term" value="F:DNA-binding transcription factor activity"/>
    <property type="evidence" value="ECO:0007669"/>
    <property type="project" value="InterPro"/>
</dbReference>
<dbReference type="SUPFAM" id="SSF55874">
    <property type="entry name" value="ATPase domain of HSP90 chaperone/DNA topoisomerase II/histidine kinase"/>
    <property type="match status" value="1"/>
</dbReference>
<evidence type="ECO:0000259" key="13">
    <source>
        <dbReference type="PROSITE" id="PS50110"/>
    </source>
</evidence>
<evidence type="ECO:0000256" key="6">
    <source>
        <dbReference type="ARBA" id="ARBA00023015"/>
    </source>
</evidence>
<keyword evidence="3 9" id="KW-0597">Phosphoprotein</keyword>
<evidence type="ECO:0000256" key="4">
    <source>
        <dbReference type="ARBA" id="ARBA00022679"/>
    </source>
</evidence>
<dbReference type="InterPro" id="IPR036890">
    <property type="entry name" value="HATPase_C_sf"/>
</dbReference>
<dbReference type="InterPro" id="IPR009057">
    <property type="entry name" value="Homeodomain-like_sf"/>
</dbReference>
<feature type="domain" description="HTH araC/xylS-type" evidence="11">
    <location>
        <begin position="1262"/>
        <end position="1361"/>
    </location>
</feature>
<keyword evidence="6" id="KW-0805">Transcription regulation</keyword>
<dbReference type="RefSeq" id="WP_199113088.1">
    <property type="nucleotide sequence ID" value="NZ_JAELVQ010000002.1"/>
</dbReference>
<proteinExistence type="predicted"/>
<feature type="modified residue" description="4-aspartylphosphate" evidence="9">
    <location>
        <position position="1163"/>
    </location>
</feature>
<dbReference type="Pfam" id="PF00072">
    <property type="entry name" value="Response_reg"/>
    <property type="match status" value="1"/>
</dbReference>
<protein>
    <recommendedName>
        <fullName evidence="2">histidine kinase</fullName>
        <ecNumber evidence="2">2.7.13.3</ecNumber>
    </recommendedName>
</protein>
<dbReference type="PANTHER" id="PTHR43547">
    <property type="entry name" value="TWO-COMPONENT HISTIDINE KINASE"/>
    <property type="match status" value="1"/>
</dbReference>
<dbReference type="Gene3D" id="1.10.287.130">
    <property type="match status" value="1"/>
</dbReference>
<keyword evidence="4" id="KW-0808">Transferase</keyword>
<dbReference type="Gene3D" id="2.130.10.10">
    <property type="entry name" value="YVTN repeat-like/Quinoprotein amine dehydrogenase"/>
    <property type="match status" value="3"/>
</dbReference>
<evidence type="ECO:0000313" key="14">
    <source>
        <dbReference type="EMBL" id="MBJ6367010.1"/>
    </source>
</evidence>
<dbReference type="InterPro" id="IPR011006">
    <property type="entry name" value="CheY-like_superfamily"/>
</dbReference>
<dbReference type="Pfam" id="PF12833">
    <property type="entry name" value="HTH_18"/>
    <property type="match status" value="1"/>
</dbReference>
<dbReference type="EC" id="2.7.13.3" evidence="2"/>
<comment type="catalytic activity">
    <reaction evidence="1">
        <text>ATP + protein L-histidine = ADP + protein N-phospho-L-histidine.</text>
        <dbReference type="EC" id="2.7.13.3"/>
    </reaction>
</comment>
<gene>
    <name evidence="14" type="ORF">JF259_02805</name>
</gene>
<feature type="transmembrane region" description="Helical" evidence="10">
    <location>
        <begin position="785"/>
        <end position="805"/>
    </location>
</feature>
<dbReference type="SUPFAM" id="SSF63829">
    <property type="entry name" value="Calcium-dependent phosphotriesterase"/>
    <property type="match status" value="2"/>
</dbReference>
<accession>A0A8J7ISC8</accession>
<evidence type="ECO:0000256" key="3">
    <source>
        <dbReference type="ARBA" id="ARBA00022553"/>
    </source>
</evidence>
<dbReference type="InterPro" id="IPR015943">
    <property type="entry name" value="WD40/YVTN_repeat-like_dom_sf"/>
</dbReference>
<feature type="domain" description="Histidine kinase" evidence="12">
    <location>
        <begin position="838"/>
        <end position="1068"/>
    </location>
</feature>
<dbReference type="InterPro" id="IPR003661">
    <property type="entry name" value="HisK_dim/P_dom"/>
</dbReference>
<dbReference type="Pfam" id="PF00512">
    <property type="entry name" value="HisKA"/>
    <property type="match status" value="1"/>
</dbReference>
<keyword evidence="5" id="KW-0418">Kinase</keyword>
<evidence type="ECO:0000256" key="7">
    <source>
        <dbReference type="ARBA" id="ARBA00023125"/>
    </source>
</evidence>
<dbReference type="SUPFAM" id="SSF47384">
    <property type="entry name" value="Homodimeric domain of signal transducing histidine kinase"/>
    <property type="match status" value="1"/>
</dbReference>
<sequence>MLALSNKLIKKIIHSVIFILCFGLHFVFCQTSIEKFNKLNINGTPFNQNVNVLFEDSIGYLWIGTNNGLFRYDGNNLLQYQYDVFDPNSIPNNSINSIVEDKYNNLWIGCESFLIFFNRKENKFKGFYKNVTSVVLQKDKNDNIWSNARNTGLILIEPNEDIDKIKLDSHFNYLSSNIVKFDRQINSFFQDNFNRHWLGTPKGIFVFDANKKYIKTNFNEPVIAIKPFNNNQFLALTNKHVYILGYNKADYKLEFLEQYTGIIDTSENTTFTAVAIDKNNDLWIGSTHGLIKGTRTNKSYRFNSNEDYLSNEKINSLVFDSYNNLWIGSLKGIYKHLGRTSIFDYVNVNSEKNVINAETNSILNYNDNILLMGMDNGLFKYNLNKNVASKIELPINNVDRISFNYNKTKLLIASDTIFYESENFELGKQDLKLTEIKSYNRSVYDIEVINKNEICIGIWGKGIDIINTENNISPFKKKLIEILDESHTSVLKLSSKNILWIGTRGEGLFRVDFNNESYEQFLPRKEGGLTSNAILSIHEDSNKNIWIGTRGGGLNKYIESTNSFMNFEKSNKLIAKKVIAAIQEDRKGNLWMSTEQGLIRFEATTEKFNFFGVEDGIETSKFIFNSSASTENNLNLYFGSNNGFYTIKTNLFSQQKIIPSTVITDFYTLGPSKNSNASNKENTINSLNVNSETTIALPYNQNNIVVSFSSLDLTSPSKNQYAYKLEGLNDFWIYTNASNRNANYNDLPPGTYIFMVKSSNSDGVWNETPTKLSFQINPPIWKSKWAILGYWVLFFIIIYTSFLLIRRWYRLKKNLVKETISREKDNEHNKMKMIFFTDISHELRTPLTLILGTIEKIVKDRKFTLSPLTAQRIYNNSLRMNRLINQIMDIRKFDVGEFKIQVSKNNIITDIKKIKNAFNDFAKMHQIRYEFVSCEKSLEAWYDVEIIEKILFNLLSNAFKFTPEKGHITIAVDKVSSDEIALKKVKLKSGTYVKCSVRDSGIGIPQKDLEFIFDRYYQSTKLPTNQVPGTGIGMELVQKLVERHHGTITVESEENKYTEFIFFIPVEKSQYKKKEISEKDNKTTKSIIENSEFSFIEEISTLNTINDTNKNSKPSILLVEDNVEVRTMIKEELTNSFYVLEASNGEEGYDLIVKEKPQLIISDILMPIEDGVSMLKRVKANPETSDIPIFMLTAKGAQETKIECLSLGAADYIEKPFSLEFVKWKVKNTLLTRKELKEKYSKVITAEPSEIHVDSNDEKFIKKLVKIIEDSMDDNLLSVEYLASEVGMSRANLYRKVQAILNDTPVNFIKTIRLKRAAQLLKNNDLYLSEIAYMTGFNNQKYFGKCFAKQYGMSPTEYIKKHANAGNIITIDTD</sequence>
<keyword evidence="10" id="KW-1133">Transmembrane helix</keyword>
<evidence type="ECO:0000259" key="11">
    <source>
        <dbReference type="PROSITE" id="PS01124"/>
    </source>
</evidence>
<dbReference type="InterPro" id="IPR013783">
    <property type="entry name" value="Ig-like_fold"/>
</dbReference>
<dbReference type="InterPro" id="IPR003594">
    <property type="entry name" value="HATPase_dom"/>
</dbReference>
<dbReference type="GO" id="GO:0043565">
    <property type="term" value="F:sequence-specific DNA binding"/>
    <property type="evidence" value="ECO:0007669"/>
    <property type="project" value="InterPro"/>
</dbReference>
<dbReference type="InterPro" id="IPR011123">
    <property type="entry name" value="Y_Y_Y"/>
</dbReference>
<feature type="domain" description="Response regulatory" evidence="13">
    <location>
        <begin position="1115"/>
        <end position="1230"/>
    </location>
</feature>
<comment type="caution">
    <text evidence="14">The sequence shown here is derived from an EMBL/GenBank/DDBJ whole genome shotgun (WGS) entry which is preliminary data.</text>
</comment>
<dbReference type="Pfam" id="PF07495">
    <property type="entry name" value="Y_Y_Y"/>
    <property type="match status" value="1"/>
</dbReference>
<dbReference type="CDD" id="cd17574">
    <property type="entry name" value="REC_OmpR"/>
    <property type="match status" value="1"/>
</dbReference>
<dbReference type="PROSITE" id="PS01124">
    <property type="entry name" value="HTH_ARAC_FAMILY_2"/>
    <property type="match status" value="1"/>
</dbReference>
<keyword evidence="15" id="KW-1185">Reference proteome</keyword>
<dbReference type="InterPro" id="IPR018060">
    <property type="entry name" value="HTH_AraC"/>
</dbReference>
<dbReference type="InterPro" id="IPR036097">
    <property type="entry name" value="HisK_dim/P_sf"/>
</dbReference>
<dbReference type="EMBL" id="JAELVQ010000002">
    <property type="protein sequence ID" value="MBJ6367010.1"/>
    <property type="molecule type" value="Genomic_DNA"/>
</dbReference>
<dbReference type="SMART" id="SM00387">
    <property type="entry name" value="HATPase_c"/>
    <property type="match status" value="1"/>
</dbReference>
<dbReference type="Gene3D" id="1.10.10.60">
    <property type="entry name" value="Homeodomain-like"/>
    <property type="match status" value="1"/>
</dbReference>
<dbReference type="PROSITE" id="PS00041">
    <property type="entry name" value="HTH_ARAC_FAMILY_1"/>
    <property type="match status" value="2"/>
</dbReference>
<dbReference type="CDD" id="cd00082">
    <property type="entry name" value="HisKA"/>
    <property type="match status" value="1"/>
</dbReference>
<dbReference type="FunFam" id="3.30.565.10:FF:000006">
    <property type="entry name" value="Sensor histidine kinase WalK"/>
    <property type="match status" value="1"/>
</dbReference>
<keyword evidence="10" id="KW-0472">Membrane</keyword>
<dbReference type="PANTHER" id="PTHR43547:SF2">
    <property type="entry name" value="HYBRID SIGNAL TRANSDUCTION HISTIDINE KINASE C"/>
    <property type="match status" value="1"/>
</dbReference>
<dbReference type="InterPro" id="IPR018062">
    <property type="entry name" value="HTH_AraC-typ_CS"/>
</dbReference>
<keyword evidence="10" id="KW-0812">Transmembrane</keyword>
<dbReference type="InterPro" id="IPR001789">
    <property type="entry name" value="Sig_transdc_resp-reg_receiver"/>
</dbReference>
<dbReference type="SMART" id="SM00448">
    <property type="entry name" value="REC"/>
    <property type="match status" value="1"/>
</dbReference>
<evidence type="ECO:0000256" key="5">
    <source>
        <dbReference type="ARBA" id="ARBA00022777"/>
    </source>
</evidence>
<evidence type="ECO:0000256" key="8">
    <source>
        <dbReference type="ARBA" id="ARBA00023163"/>
    </source>
</evidence>
<dbReference type="Proteomes" id="UP000610931">
    <property type="component" value="Unassembled WGS sequence"/>
</dbReference>
<dbReference type="Gene3D" id="3.30.565.10">
    <property type="entry name" value="Histidine kinase-like ATPase, C-terminal domain"/>
    <property type="match status" value="1"/>
</dbReference>
<dbReference type="PRINTS" id="PR00344">
    <property type="entry name" value="BCTRLSENSOR"/>
</dbReference>
<evidence type="ECO:0000313" key="15">
    <source>
        <dbReference type="Proteomes" id="UP000610931"/>
    </source>
</evidence>
<dbReference type="Pfam" id="PF02518">
    <property type="entry name" value="HATPase_c"/>
    <property type="match status" value="1"/>
</dbReference>
<dbReference type="PROSITE" id="PS50109">
    <property type="entry name" value="HIS_KIN"/>
    <property type="match status" value="1"/>
</dbReference>
<name>A0A8J7ISC8_9FLAO</name>
<dbReference type="Gene3D" id="3.40.50.2300">
    <property type="match status" value="1"/>
</dbReference>
<dbReference type="GO" id="GO:0000155">
    <property type="term" value="F:phosphorelay sensor kinase activity"/>
    <property type="evidence" value="ECO:0007669"/>
    <property type="project" value="InterPro"/>
</dbReference>
<keyword evidence="7" id="KW-0238">DNA-binding</keyword>
<dbReference type="InterPro" id="IPR005467">
    <property type="entry name" value="His_kinase_dom"/>
</dbReference>
<dbReference type="Gene3D" id="2.60.40.10">
    <property type="entry name" value="Immunoglobulins"/>
    <property type="match status" value="1"/>
</dbReference>
<dbReference type="InterPro" id="IPR011110">
    <property type="entry name" value="Reg_prop"/>
</dbReference>
<dbReference type="SMART" id="SM00342">
    <property type="entry name" value="HTH_ARAC"/>
    <property type="match status" value="1"/>
</dbReference>
<dbReference type="InterPro" id="IPR004358">
    <property type="entry name" value="Sig_transdc_His_kin-like_C"/>
</dbReference>
<dbReference type="PROSITE" id="PS50110">
    <property type="entry name" value="RESPONSE_REGULATORY"/>
    <property type="match status" value="1"/>
</dbReference>
<keyword evidence="8" id="KW-0804">Transcription</keyword>
<evidence type="ECO:0000256" key="10">
    <source>
        <dbReference type="SAM" id="Phobius"/>
    </source>
</evidence>
<feature type="transmembrane region" description="Helical" evidence="10">
    <location>
        <begin position="12"/>
        <end position="28"/>
    </location>
</feature>
<evidence type="ECO:0000256" key="1">
    <source>
        <dbReference type="ARBA" id="ARBA00000085"/>
    </source>
</evidence>
<evidence type="ECO:0000256" key="2">
    <source>
        <dbReference type="ARBA" id="ARBA00012438"/>
    </source>
</evidence>
<dbReference type="Pfam" id="PF07494">
    <property type="entry name" value="Reg_prop"/>
    <property type="match status" value="4"/>
</dbReference>
<reference evidence="14" key="1">
    <citation type="submission" date="2020-12" db="EMBL/GenBank/DDBJ databases">
        <title>Snuella sp. nov., isolated from sediment in Incheon.</title>
        <authorList>
            <person name="Kim W."/>
        </authorList>
    </citation>
    <scope>NUCLEOTIDE SEQUENCE</scope>
    <source>
        <strain evidence="14">CAU 1569</strain>
    </source>
</reference>
<organism evidence="14 15">
    <name type="scientific">Snuella sedimenti</name>
    <dbReference type="NCBI Taxonomy" id="2798802"/>
    <lineage>
        <taxon>Bacteria</taxon>
        <taxon>Pseudomonadati</taxon>
        <taxon>Bacteroidota</taxon>
        <taxon>Flavobacteriia</taxon>
        <taxon>Flavobacteriales</taxon>
        <taxon>Flavobacteriaceae</taxon>
        <taxon>Snuella</taxon>
    </lineage>
</organism>
<evidence type="ECO:0000256" key="9">
    <source>
        <dbReference type="PROSITE-ProRule" id="PRU00169"/>
    </source>
</evidence>
<evidence type="ECO:0000259" key="12">
    <source>
        <dbReference type="PROSITE" id="PS50109"/>
    </source>
</evidence>
<dbReference type="SMART" id="SM00388">
    <property type="entry name" value="HisKA"/>
    <property type="match status" value="1"/>
</dbReference>
<dbReference type="SUPFAM" id="SSF52172">
    <property type="entry name" value="CheY-like"/>
    <property type="match status" value="1"/>
</dbReference>